<evidence type="ECO:0000259" key="5">
    <source>
        <dbReference type="PROSITE" id="PS50927"/>
    </source>
</evidence>
<dbReference type="Proteomes" id="UP001457282">
    <property type="component" value="Unassembled WGS sequence"/>
</dbReference>
<dbReference type="InterPro" id="IPR001480">
    <property type="entry name" value="Bulb-type_lectin_dom"/>
</dbReference>
<keyword evidence="3" id="KW-0325">Glycoprotein</keyword>
<accession>A0AAW1XWX3</accession>
<comment type="caution">
    <text evidence="6">The sequence shown here is derived from an EMBL/GenBank/DDBJ whole genome shotgun (WGS) entry which is preliminary data.</text>
</comment>
<keyword evidence="2" id="KW-1015">Disulfide bond</keyword>
<dbReference type="PROSITE" id="PS50927">
    <property type="entry name" value="BULB_LECTIN"/>
    <property type="match status" value="1"/>
</dbReference>
<name>A0AAW1XWX3_RUBAR</name>
<protein>
    <recommendedName>
        <fullName evidence="5">Bulb-type lectin domain-containing protein</fullName>
    </recommendedName>
</protein>
<dbReference type="PANTHER" id="PTHR47976">
    <property type="entry name" value="G-TYPE LECTIN S-RECEPTOR-LIKE SERINE/THREONINE-PROTEIN KINASE SD2-5"/>
    <property type="match status" value="1"/>
</dbReference>
<keyword evidence="4" id="KW-0812">Transmembrane</keyword>
<keyword evidence="7" id="KW-1185">Reference proteome</keyword>
<evidence type="ECO:0000313" key="6">
    <source>
        <dbReference type="EMBL" id="KAK9941255.1"/>
    </source>
</evidence>
<dbReference type="EMBL" id="JBEDUW010000003">
    <property type="protein sequence ID" value="KAK9941255.1"/>
    <property type="molecule type" value="Genomic_DNA"/>
</dbReference>
<keyword evidence="1" id="KW-0732">Signal</keyword>
<organism evidence="6 7">
    <name type="scientific">Rubus argutus</name>
    <name type="common">Southern blackberry</name>
    <dbReference type="NCBI Taxonomy" id="59490"/>
    <lineage>
        <taxon>Eukaryota</taxon>
        <taxon>Viridiplantae</taxon>
        <taxon>Streptophyta</taxon>
        <taxon>Embryophyta</taxon>
        <taxon>Tracheophyta</taxon>
        <taxon>Spermatophyta</taxon>
        <taxon>Magnoliopsida</taxon>
        <taxon>eudicotyledons</taxon>
        <taxon>Gunneridae</taxon>
        <taxon>Pentapetalae</taxon>
        <taxon>rosids</taxon>
        <taxon>fabids</taxon>
        <taxon>Rosales</taxon>
        <taxon>Rosaceae</taxon>
        <taxon>Rosoideae</taxon>
        <taxon>Rosoideae incertae sedis</taxon>
        <taxon>Rubus</taxon>
    </lineage>
</organism>
<evidence type="ECO:0000256" key="4">
    <source>
        <dbReference type="SAM" id="Phobius"/>
    </source>
</evidence>
<proteinExistence type="predicted"/>
<gene>
    <name evidence="6" type="ORF">M0R45_017869</name>
</gene>
<feature type="transmembrane region" description="Helical" evidence="4">
    <location>
        <begin position="251"/>
        <end position="277"/>
    </location>
</feature>
<dbReference type="Gene3D" id="2.90.10.10">
    <property type="entry name" value="Bulb-type lectin domain"/>
    <property type="match status" value="1"/>
</dbReference>
<evidence type="ECO:0000256" key="1">
    <source>
        <dbReference type="ARBA" id="ARBA00022729"/>
    </source>
</evidence>
<evidence type="ECO:0000256" key="3">
    <source>
        <dbReference type="ARBA" id="ARBA00023180"/>
    </source>
</evidence>
<sequence length="444" mass="49293">MFTLQSDGNLILYKTNFPQDTANFAYWSTNTDIGFQVIFNQSGLIYLTSKNGTILSTISPTPVSIEDFYQRVTLDYNGVLRHSVYPRSSSSAGRWSMAWSTSTFIPLNICLSIVERIGGSACGFNSLCSVIDPNDVLKGCKQDFVPQSCDAGESSLDAFDFQDFQKTNMPNLDYEHFQGVTEDWCRQSCLEDCFCAVAVFNIGQCFKKGLPFSNGMVDPSITGKALVKIRKDNSTLKDGSANSKKKDDSTLIIVGSMLLSSLGILNFILPLITYVVVSRIYSRKAEVVHPYQVMPDVNLRKSNFNVLNMPIFLEGDGKVNGEAPRRNQRVALGDMTNFEAGQLEFEGKPPVQINRPITRRFHILLLANNAKKNNVNVTKKATDEENEKPVNRCNPVQGSRKEVKTLTSILTTRSKAMACGVTDKPKEQIVDFDVADVNDELSVV</sequence>
<dbReference type="PANTHER" id="PTHR47976:SF108">
    <property type="entry name" value="G-TYPE LECTIN S-RECEPTOR-LIKE SERINE_THREONINE-PROTEIN KINASE LECRK1"/>
    <property type="match status" value="1"/>
</dbReference>
<feature type="domain" description="Bulb-type lectin" evidence="5">
    <location>
        <begin position="1"/>
        <end position="69"/>
    </location>
</feature>
<evidence type="ECO:0000313" key="7">
    <source>
        <dbReference type="Proteomes" id="UP001457282"/>
    </source>
</evidence>
<reference evidence="6 7" key="1">
    <citation type="journal article" date="2023" name="G3 (Bethesda)">
        <title>A chromosome-length genome assembly and annotation of blackberry (Rubus argutus, cv. 'Hillquist').</title>
        <authorList>
            <person name="Bruna T."/>
            <person name="Aryal R."/>
            <person name="Dudchenko O."/>
            <person name="Sargent D.J."/>
            <person name="Mead D."/>
            <person name="Buti M."/>
            <person name="Cavallini A."/>
            <person name="Hytonen T."/>
            <person name="Andres J."/>
            <person name="Pham M."/>
            <person name="Weisz D."/>
            <person name="Mascagni F."/>
            <person name="Usai G."/>
            <person name="Natali L."/>
            <person name="Bassil N."/>
            <person name="Fernandez G.E."/>
            <person name="Lomsadze A."/>
            <person name="Armour M."/>
            <person name="Olukolu B."/>
            <person name="Poorten T."/>
            <person name="Britton C."/>
            <person name="Davik J."/>
            <person name="Ashrafi H."/>
            <person name="Aiden E.L."/>
            <person name="Borodovsky M."/>
            <person name="Worthington M."/>
        </authorList>
    </citation>
    <scope>NUCLEOTIDE SEQUENCE [LARGE SCALE GENOMIC DNA]</scope>
    <source>
        <strain evidence="6">PI 553951</strain>
    </source>
</reference>
<keyword evidence="4" id="KW-1133">Transmembrane helix</keyword>
<dbReference type="InterPro" id="IPR051343">
    <property type="entry name" value="G-type_lectin_kinases/EP1-like"/>
</dbReference>
<dbReference type="InterPro" id="IPR036426">
    <property type="entry name" value="Bulb-type_lectin_dom_sf"/>
</dbReference>
<dbReference type="AlphaFoldDB" id="A0AAW1XWX3"/>
<keyword evidence="4" id="KW-0472">Membrane</keyword>
<evidence type="ECO:0000256" key="2">
    <source>
        <dbReference type="ARBA" id="ARBA00023157"/>
    </source>
</evidence>